<feature type="transmembrane region" description="Helical" evidence="2">
    <location>
        <begin position="212"/>
        <end position="234"/>
    </location>
</feature>
<gene>
    <name evidence="3" type="ORF">GB882_01345</name>
</gene>
<keyword evidence="1" id="KW-0732">Signal</keyword>
<dbReference type="AlphaFoldDB" id="A0A7J9URQ3"/>
<dbReference type="PANTHER" id="PTHR23303">
    <property type="entry name" value="CARBOXYPEPTIDASE REGULATORY REGION-CONTAINING"/>
    <property type="match status" value="1"/>
</dbReference>
<keyword evidence="4" id="KW-1185">Reference proteome</keyword>
<dbReference type="Proteomes" id="UP000429644">
    <property type="component" value="Unassembled WGS sequence"/>
</dbReference>
<evidence type="ECO:0000256" key="2">
    <source>
        <dbReference type="SAM" id="Phobius"/>
    </source>
</evidence>
<feature type="non-terminal residue" evidence="3">
    <location>
        <position position="1"/>
    </location>
</feature>
<comment type="caution">
    <text evidence="3">The sequence shown here is derived from an EMBL/GenBank/DDBJ whole genome shotgun (WGS) entry which is preliminary data.</text>
</comment>
<name>A0A7J9URQ3_9MICO</name>
<evidence type="ECO:0000313" key="3">
    <source>
        <dbReference type="EMBL" id="MPV87297.1"/>
    </source>
</evidence>
<keyword evidence="2" id="KW-0472">Membrane</keyword>
<dbReference type="Gene3D" id="2.60.40.1120">
    <property type="entry name" value="Carboxypeptidase-like, regulatory domain"/>
    <property type="match status" value="5"/>
</dbReference>
<dbReference type="GO" id="GO:0030246">
    <property type="term" value="F:carbohydrate binding"/>
    <property type="evidence" value="ECO:0007669"/>
    <property type="project" value="InterPro"/>
</dbReference>
<protein>
    <recommendedName>
        <fullName evidence="5">Alpha-amylase</fullName>
    </recommendedName>
</protein>
<dbReference type="InterPro" id="IPR051417">
    <property type="entry name" value="SDr/BOS_complex"/>
</dbReference>
<accession>A0A7J9URQ3</accession>
<sequence length="736" mass="73854">LSTTDVLDVAPGGSGEIPIDVVNTGAVIDSVSARVIGLPAEHVTHHPAVLPLFPDASGRLVVRLDLPGSFPAGTHQLTVEVAGQAPGSVLAHHDLDLVVASRPALSVTAVPSTVRGRRHVLSDVVVRNTGNLPLDVVLRATDSDRSVQCALTPSALRVEPGAVGHCVAEIRGPRHLVGAEIDRPLRVTGTAGELEESVPLVYRQRPTFTRGLLTALVLLAIVGTWAAIFLFGLFRVLGADPLTKTAPASFFAAADAAAGAGGAAPAGTLARDGVLPAGVGGSLTGTVVGATDGEGVGRITVDALRRGRDGLVLVGSAATQADGVYEVAGLFPGTYLLRFSAEGFDTLWYPAAPDEAGARAVTAEAQGRTEALDAALTGHPGQIAGTVDVGDVTAPVTTTVVARAVWPPEGEEITAETVAAADGTYTLADLPAPGSYELTFTAEGYAPTTITERITGGQQRFAPHVRLGAGAGQISGTVTDGSTPIGGVTVTTTVGEAEVTVGTPTVGQVGAFLIPGLPTPGTYVLAFEMDGYTPATVVVDLAAGESRTDLAVNLRGGAGTVTGKVTGAGADGGGLGGVTVTAGGAQTSVEATTLTSGDVGAFTLAGLPPGPYTLTFSLPGYQSVSVPVDLTHGSPAPVRVTLRPALGRIDGVVTSGRTGLVGVEVQATNGRQVWTTTTTTRPATGGQPARPGYYLFADLPPGTYTVSVAQGGRVVATALVPVSAGKTVPQDLGLGG</sequence>
<organism evidence="3 4">
    <name type="scientific">Georgenia ruanii</name>
    <dbReference type="NCBI Taxonomy" id="348442"/>
    <lineage>
        <taxon>Bacteria</taxon>
        <taxon>Bacillati</taxon>
        <taxon>Actinomycetota</taxon>
        <taxon>Actinomycetes</taxon>
        <taxon>Micrococcales</taxon>
        <taxon>Bogoriellaceae</taxon>
        <taxon>Georgenia</taxon>
    </lineage>
</organism>
<dbReference type="SUPFAM" id="SSF49452">
    <property type="entry name" value="Starch-binding domain-like"/>
    <property type="match status" value="3"/>
</dbReference>
<evidence type="ECO:0000313" key="4">
    <source>
        <dbReference type="Proteomes" id="UP000429644"/>
    </source>
</evidence>
<dbReference type="SUPFAM" id="SSF117074">
    <property type="entry name" value="Hypothetical protein PA1324"/>
    <property type="match status" value="1"/>
</dbReference>
<dbReference type="EMBL" id="WHPD01000300">
    <property type="protein sequence ID" value="MPV87297.1"/>
    <property type="molecule type" value="Genomic_DNA"/>
</dbReference>
<evidence type="ECO:0008006" key="5">
    <source>
        <dbReference type="Google" id="ProtNLM"/>
    </source>
</evidence>
<dbReference type="InterPro" id="IPR013784">
    <property type="entry name" value="Carb-bd-like_fold"/>
</dbReference>
<dbReference type="Pfam" id="PF13620">
    <property type="entry name" value="CarboxypepD_reg"/>
    <property type="match status" value="3"/>
</dbReference>
<evidence type="ECO:0000256" key="1">
    <source>
        <dbReference type="ARBA" id="ARBA00022729"/>
    </source>
</evidence>
<keyword evidence="2" id="KW-1133">Transmembrane helix</keyword>
<proteinExistence type="predicted"/>
<keyword evidence="2" id="KW-0812">Transmembrane</keyword>
<reference evidence="3 4" key="1">
    <citation type="submission" date="2019-10" db="EMBL/GenBank/DDBJ databases">
        <title>Georgenia wutianyii sp. nov. and Georgenia yuyongxinii sp. nov. isolated from plateau pika (Ochotona curzoniae) in the Qinghai-Tibet plateau of China.</title>
        <authorList>
            <person name="Tian Z."/>
        </authorList>
    </citation>
    <scope>NUCLEOTIDE SEQUENCE [LARGE SCALE GENOMIC DNA]</scope>
    <source>
        <strain evidence="3 4">JCM 15130</strain>
    </source>
</reference>